<name>A0A0R2FDY3_9LACO</name>
<proteinExistence type="predicted"/>
<reference evidence="1 2" key="1">
    <citation type="journal article" date="2015" name="Genome Announc.">
        <title>Expanding the biotechnology potential of lactobacilli through comparative genomics of 213 strains and associated genera.</title>
        <authorList>
            <person name="Sun Z."/>
            <person name="Harris H.M."/>
            <person name="McCann A."/>
            <person name="Guo C."/>
            <person name="Argimon S."/>
            <person name="Zhang W."/>
            <person name="Yang X."/>
            <person name="Jeffery I.B."/>
            <person name="Cooney J.C."/>
            <person name="Kagawa T.F."/>
            <person name="Liu W."/>
            <person name="Song Y."/>
            <person name="Salvetti E."/>
            <person name="Wrobel A."/>
            <person name="Rasinkangas P."/>
            <person name="Parkhill J."/>
            <person name="Rea M.C."/>
            <person name="O'Sullivan O."/>
            <person name="Ritari J."/>
            <person name="Douillard F.P."/>
            <person name="Paul Ross R."/>
            <person name="Yang R."/>
            <person name="Briner A.E."/>
            <person name="Felis G.E."/>
            <person name="de Vos W.M."/>
            <person name="Barrangou R."/>
            <person name="Klaenhammer T.R."/>
            <person name="Caufield P.W."/>
            <person name="Cui Y."/>
            <person name="Zhang H."/>
            <person name="O'Toole P.W."/>
        </authorList>
    </citation>
    <scope>NUCLEOTIDE SEQUENCE [LARGE SCALE GENOMIC DNA]</scope>
    <source>
        <strain evidence="1 2">DSM 23365</strain>
    </source>
</reference>
<accession>A0A0R2FDY3</accession>
<dbReference type="PATRIC" id="fig|1423804.4.peg.424"/>
<dbReference type="Proteomes" id="UP000051442">
    <property type="component" value="Unassembled WGS sequence"/>
</dbReference>
<gene>
    <name evidence="1" type="ORF">FD14_GL000389</name>
</gene>
<comment type="caution">
    <text evidence="1">The sequence shown here is derived from an EMBL/GenBank/DDBJ whole genome shotgun (WGS) entry which is preliminary data.</text>
</comment>
<evidence type="ECO:0000313" key="2">
    <source>
        <dbReference type="Proteomes" id="UP000051442"/>
    </source>
</evidence>
<organism evidence="1 2">
    <name type="scientific">Secundilactobacillus similis DSM 23365 = JCM 2765</name>
    <dbReference type="NCBI Taxonomy" id="1423804"/>
    <lineage>
        <taxon>Bacteria</taxon>
        <taxon>Bacillati</taxon>
        <taxon>Bacillota</taxon>
        <taxon>Bacilli</taxon>
        <taxon>Lactobacillales</taxon>
        <taxon>Lactobacillaceae</taxon>
        <taxon>Secundilactobacillus</taxon>
    </lineage>
</organism>
<dbReference type="AlphaFoldDB" id="A0A0R2FDY3"/>
<sequence length="181" mass="20620">MNDMLLQQSISLPDLVVTGEKIAPDIIRTIRVFRDDTLKFNSALIINTASYNIEINQRSLRHINANHNISSDCLLTVLTSPDYIVSCKDHNGYTATAFVKFYNHHYFVAITRKGFLVTAYLLPTYKFSSWLSHTEIIALQSASGKRYQTRVAGLASFKISITMRIAMRILNLFTKIFIHKS</sequence>
<evidence type="ECO:0000313" key="1">
    <source>
        <dbReference type="EMBL" id="KRN26691.1"/>
    </source>
</evidence>
<keyword evidence="2" id="KW-1185">Reference proteome</keyword>
<dbReference type="EMBL" id="AYZM01000010">
    <property type="protein sequence ID" value="KRN26691.1"/>
    <property type="molecule type" value="Genomic_DNA"/>
</dbReference>
<protein>
    <submittedName>
        <fullName evidence="1">Uncharacterized protein</fullName>
    </submittedName>
</protein>